<feature type="transmembrane region" description="Helical" evidence="5">
    <location>
        <begin position="280"/>
        <end position="305"/>
    </location>
</feature>
<evidence type="ECO:0000256" key="1">
    <source>
        <dbReference type="ARBA" id="ARBA00022692"/>
    </source>
</evidence>
<dbReference type="InterPro" id="IPR050327">
    <property type="entry name" value="Proton-linked_MCT"/>
</dbReference>
<evidence type="ECO:0000313" key="7">
    <source>
        <dbReference type="EMBL" id="QBY49926.1"/>
    </source>
</evidence>
<feature type="transmembrane region" description="Helical" evidence="5">
    <location>
        <begin position="126"/>
        <end position="147"/>
    </location>
</feature>
<dbReference type="Pfam" id="PF07690">
    <property type="entry name" value="MFS_1"/>
    <property type="match status" value="1"/>
</dbReference>
<evidence type="ECO:0000259" key="6">
    <source>
        <dbReference type="PROSITE" id="PS50850"/>
    </source>
</evidence>
<keyword evidence="1 5" id="KW-0812">Transmembrane</keyword>
<evidence type="ECO:0000256" key="4">
    <source>
        <dbReference type="SAM" id="MobiDB-lite"/>
    </source>
</evidence>
<feature type="compositionally biased region" description="Polar residues" evidence="4">
    <location>
        <begin position="1"/>
        <end position="12"/>
    </location>
</feature>
<evidence type="ECO:0000256" key="5">
    <source>
        <dbReference type="SAM" id="Phobius"/>
    </source>
</evidence>
<dbReference type="STRING" id="1349762.GCA_001592245_02747"/>
<feature type="transmembrane region" description="Helical" evidence="5">
    <location>
        <begin position="224"/>
        <end position="242"/>
    </location>
</feature>
<feature type="transmembrane region" description="Helical" evidence="5">
    <location>
        <begin position="191"/>
        <end position="212"/>
    </location>
</feature>
<dbReference type="EMBL" id="CP038634">
    <property type="protein sequence ID" value="QBY49926.1"/>
    <property type="molecule type" value="Genomic_DNA"/>
</dbReference>
<dbReference type="InterPro" id="IPR020846">
    <property type="entry name" value="MFS_dom"/>
</dbReference>
<feature type="region of interest" description="Disordered" evidence="4">
    <location>
        <begin position="1"/>
        <end position="35"/>
    </location>
</feature>
<proteinExistence type="predicted"/>
<evidence type="ECO:0000256" key="2">
    <source>
        <dbReference type="ARBA" id="ARBA00022989"/>
    </source>
</evidence>
<dbReference type="GO" id="GO:0022857">
    <property type="term" value="F:transmembrane transporter activity"/>
    <property type="evidence" value="ECO:0007669"/>
    <property type="project" value="InterPro"/>
</dbReference>
<keyword evidence="2 5" id="KW-1133">Transmembrane helix</keyword>
<dbReference type="OrthoDB" id="9793415at2"/>
<feature type="transmembrane region" description="Helical" evidence="5">
    <location>
        <begin position="92"/>
        <end position="114"/>
    </location>
</feature>
<dbReference type="RefSeq" id="WP_135702786.1">
    <property type="nucleotide sequence ID" value="NZ_CP038634.1"/>
</dbReference>
<feature type="transmembrane region" description="Helical" evidence="5">
    <location>
        <begin position="153"/>
        <end position="179"/>
    </location>
</feature>
<dbReference type="KEGG" id="cox:E0W60_01500"/>
<reference evidence="7 8" key="1">
    <citation type="submission" date="2019-03" db="EMBL/GenBank/DDBJ databases">
        <title>Efficiently degradation of phenoxyalkanoic acid herbicides by Cupriavidus oxalaticus strain X32.</title>
        <authorList>
            <person name="Sheng X."/>
        </authorList>
    </citation>
    <scope>NUCLEOTIDE SEQUENCE [LARGE SCALE GENOMIC DNA]</scope>
    <source>
        <strain evidence="7 8">X32</strain>
    </source>
</reference>
<dbReference type="InterPro" id="IPR011701">
    <property type="entry name" value="MFS"/>
</dbReference>
<gene>
    <name evidence="7" type="ORF">E0W60_01500</name>
</gene>
<feature type="transmembrane region" description="Helical" evidence="5">
    <location>
        <begin position="409"/>
        <end position="430"/>
    </location>
</feature>
<dbReference type="PANTHER" id="PTHR11360:SF317">
    <property type="entry name" value="MAJOR FACILITATOR SUPERFAMILY (MFS) PROFILE DOMAIN-CONTAINING PROTEIN-RELATED"/>
    <property type="match status" value="1"/>
</dbReference>
<evidence type="ECO:0000313" key="8">
    <source>
        <dbReference type="Proteomes" id="UP000295294"/>
    </source>
</evidence>
<feature type="transmembrane region" description="Helical" evidence="5">
    <location>
        <begin position="347"/>
        <end position="366"/>
    </location>
</feature>
<dbReference type="AlphaFoldDB" id="A0A4P7L3D3"/>
<feature type="domain" description="Major facilitator superfamily (MFS) profile" evidence="6">
    <location>
        <begin position="51"/>
        <end position="472"/>
    </location>
</feature>
<protein>
    <submittedName>
        <fullName evidence="7">MFS transporter</fullName>
    </submittedName>
</protein>
<dbReference type="Proteomes" id="UP000295294">
    <property type="component" value="Chromosome 1"/>
</dbReference>
<keyword evidence="3 5" id="KW-0472">Membrane</keyword>
<evidence type="ECO:0000256" key="3">
    <source>
        <dbReference type="ARBA" id="ARBA00023136"/>
    </source>
</evidence>
<feature type="transmembrane region" description="Helical" evidence="5">
    <location>
        <begin position="372"/>
        <end position="397"/>
    </location>
</feature>
<accession>A0A4P7L3D3</accession>
<dbReference type="PANTHER" id="PTHR11360">
    <property type="entry name" value="MONOCARBOXYLATE TRANSPORTER"/>
    <property type="match status" value="1"/>
</dbReference>
<feature type="transmembrane region" description="Helical" evidence="5">
    <location>
        <begin position="450"/>
        <end position="467"/>
    </location>
</feature>
<dbReference type="SUPFAM" id="SSF103473">
    <property type="entry name" value="MFS general substrate transporter"/>
    <property type="match status" value="1"/>
</dbReference>
<sequence>MSYSAQAQTPAKQEQHRSGPSQGPSPSRPASRPSPFSKEAIIARPGFNRWMVPPAALAVHLCIGQAYAFSVFNEPLTRIIGVTSAAPGDWQLTTLGWVFSLAIFFLGISAAFAGKWLEKVGPRRTMFTAACCFGGGFLVSAAGIWLHQIWMLYLGYGVLGGIGLGLGYVSPVSTLIRWFPDRRGMATGMAIMGFGGGAMIGAPLSVALMNHFKSATSAGVAETFLVMGVIYFISMSLGALAIRIPAPGWAPAGFVPKAKASKMVTHANVHIDQALKTPQFYLLWLILFLNITAGIGVLGQAAVMIQETFKGTITAAAAAGFVGLLSIGNMTGRFLWSSASDYFGRKLTYAIFFAFGAALYLAVPAIGAAGNVALFVACYFLILTMYGGGFSTIPAYLADMFGTAYVGGIHGRLLTAWAAAGIAGPALVNYIREYKLALGVPRSEVYVDTLHIMAGLLVVGFACNLLIRPVHARHHLREAASAA</sequence>
<feature type="compositionally biased region" description="Low complexity" evidence="4">
    <location>
        <begin position="18"/>
        <end position="35"/>
    </location>
</feature>
<dbReference type="InterPro" id="IPR036259">
    <property type="entry name" value="MFS_trans_sf"/>
</dbReference>
<dbReference type="CDD" id="cd17353">
    <property type="entry name" value="MFS_OFA_like"/>
    <property type="match status" value="1"/>
</dbReference>
<feature type="transmembrane region" description="Helical" evidence="5">
    <location>
        <begin position="50"/>
        <end position="72"/>
    </location>
</feature>
<dbReference type="PROSITE" id="PS50850">
    <property type="entry name" value="MFS"/>
    <property type="match status" value="1"/>
</dbReference>
<feature type="transmembrane region" description="Helical" evidence="5">
    <location>
        <begin position="311"/>
        <end position="335"/>
    </location>
</feature>
<name>A0A4P7L3D3_9BURK</name>
<dbReference type="Gene3D" id="1.20.1250.20">
    <property type="entry name" value="MFS general substrate transporter like domains"/>
    <property type="match status" value="2"/>
</dbReference>
<organism evidence="7 8">
    <name type="scientific">Cupriavidus oxalaticus</name>
    <dbReference type="NCBI Taxonomy" id="96344"/>
    <lineage>
        <taxon>Bacteria</taxon>
        <taxon>Pseudomonadati</taxon>
        <taxon>Pseudomonadota</taxon>
        <taxon>Betaproteobacteria</taxon>
        <taxon>Burkholderiales</taxon>
        <taxon>Burkholderiaceae</taxon>
        <taxon>Cupriavidus</taxon>
    </lineage>
</organism>